<dbReference type="PANTHER" id="PTHR44051">
    <property type="entry name" value="GLUTATHIONE S-TRANSFERASE-RELATED"/>
    <property type="match status" value="1"/>
</dbReference>
<dbReference type="InterPro" id="IPR036249">
    <property type="entry name" value="Thioredoxin-like_sf"/>
</dbReference>
<dbReference type="AlphaFoldDB" id="A0A4D7C160"/>
<evidence type="ECO:0000313" key="4">
    <source>
        <dbReference type="Proteomes" id="UP000298714"/>
    </source>
</evidence>
<evidence type="ECO:0000259" key="2">
    <source>
        <dbReference type="PROSITE" id="PS50405"/>
    </source>
</evidence>
<keyword evidence="4" id="KW-1185">Reference proteome</keyword>
<evidence type="ECO:0000313" key="3">
    <source>
        <dbReference type="EMBL" id="QCI78781.1"/>
    </source>
</evidence>
<accession>A0A4D7C160</accession>
<proteinExistence type="predicted"/>
<dbReference type="GO" id="GO:0016740">
    <property type="term" value="F:transferase activity"/>
    <property type="evidence" value="ECO:0007669"/>
    <property type="project" value="UniProtKB-KW"/>
</dbReference>
<dbReference type="Gene3D" id="1.20.1050.10">
    <property type="match status" value="1"/>
</dbReference>
<dbReference type="InterPro" id="IPR004045">
    <property type="entry name" value="Glutathione_S-Trfase_N"/>
</dbReference>
<evidence type="ECO:0000259" key="1">
    <source>
        <dbReference type="PROSITE" id="PS50404"/>
    </source>
</evidence>
<dbReference type="PROSITE" id="PS50405">
    <property type="entry name" value="GST_CTER"/>
    <property type="match status" value="1"/>
</dbReference>
<keyword evidence="3" id="KW-0808">Transferase</keyword>
<dbReference type="InterPro" id="IPR010987">
    <property type="entry name" value="Glutathione-S-Trfase_C-like"/>
</dbReference>
<dbReference type="CDD" id="cd03057">
    <property type="entry name" value="GST_N_Beta"/>
    <property type="match status" value="1"/>
</dbReference>
<dbReference type="InterPro" id="IPR036282">
    <property type="entry name" value="Glutathione-S-Trfase_C_sf"/>
</dbReference>
<organism evidence="3 4">
    <name type="scientific">Hankyongella ginsenosidimutans</name>
    <dbReference type="NCBI Taxonomy" id="1763828"/>
    <lineage>
        <taxon>Bacteria</taxon>
        <taxon>Pseudomonadati</taxon>
        <taxon>Pseudomonadota</taxon>
        <taxon>Alphaproteobacteria</taxon>
        <taxon>Sphingomonadales</taxon>
        <taxon>Sphingomonadaceae</taxon>
        <taxon>Hankyongella</taxon>
    </lineage>
</organism>
<protein>
    <submittedName>
        <fullName evidence="3">Glutathione S-transferase</fullName>
    </submittedName>
</protein>
<dbReference type="Gene3D" id="3.40.30.10">
    <property type="entry name" value="Glutaredoxin"/>
    <property type="match status" value="1"/>
</dbReference>
<dbReference type="KEGG" id="hgn:E6W36_01470"/>
<dbReference type="PROSITE" id="PS50404">
    <property type="entry name" value="GST_NTER"/>
    <property type="match status" value="1"/>
</dbReference>
<dbReference type="EMBL" id="CP039704">
    <property type="protein sequence ID" value="QCI78781.1"/>
    <property type="molecule type" value="Genomic_DNA"/>
</dbReference>
<dbReference type="RefSeq" id="WP_222873541.1">
    <property type="nucleotide sequence ID" value="NZ_CP039704.1"/>
</dbReference>
<feature type="domain" description="GST N-terminal" evidence="1">
    <location>
        <begin position="1"/>
        <end position="84"/>
    </location>
</feature>
<reference evidence="4" key="1">
    <citation type="submission" date="2019-04" db="EMBL/GenBank/DDBJ databases">
        <title>Complete genome sequence of Sphingomonas sp. W1-2-3.</title>
        <authorList>
            <person name="Im W.T."/>
        </authorList>
    </citation>
    <scope>NUCLEOTIDE SEQUENCE [LARGE SCALE GENOMIC DNA]</scope>
    <source>
        <strain evidence="4">W1-2-3</strain>
    </source>
</reference>
<dbReference type="Proteomes" id="UP000298714">
    <property type="component" value="Chromosome"/>
</dbReference>
<name>A0A4D7C160_9SPHN</name>
<dbReference type="PANTHER" id="PTHR44051:SF8">
    <property type="entry name" value="GLUTATHIONE S-TRANSFERASE GSTA"/>
    <property type="match status" value="1"/>
</dbReference>
<dbReference type="Pfam" id="PF13409">
    <property type="entry name" value="GST_N_2"/>
    <property type="match status" value="1"/>
</dbReference>
<dbReference type="SUPFAM" id="SSF47616">
    <property type="entry name" value="GST C-terminal domain-like"/>
    <property type="match status" value="1"/>
</dbReference>
<feature type="domain" description="GST C-terminal" evidence="2">
    <location>
        <begin position="90"/>
        <end position="211"/>
    </location>
</feature>
<gene>
    <name evidence="3" type="ORF">E6W36_01470</name>
</gene>
<sequence>MAAMVLYGEPGWGSMYVEAQLDWYGLPYRFESVGDLFASAEARAALARVNPVAQVPTLVLADGQAMTESAAMTLHLADLARDDSLVPGPDAPERAAFLRWLVFIVANIYPTFTYGDEPARFVALEAAREGFRAATDAYAQRLYAMMETAAGAPWFLGTRFSALDIYVAGLTCWRPRRPWFAEHAPKLFAIANRAEAQPKLLECWRRNMPHAQYS</sequence>
<dbReference type="SUPFAM" id="SSF52833">
    <property type="entry name" value="Thioredoxin-like"/>
    <property type="match status" value="1"/>
</dbReference>